<dbReference type="PROSITE" id="PS51671">
    <property type="entry name" value="ACT"/>
    <property type="match status" value="3"/>
</dbReference>
<comment type="caution">
    <text evidence="4">The sequence shown here is derived from an EMBL/GenBank/DDBJ whole genome shotgun (WGS) entry which is preliminary data.</text>
</comment>
<reference evidence="4 5" key="1">
    <citation type="journal article" date="2023" name="BMC Biotechnol.">
        <title>Vitis rotundifolia cv Carlos genome sequencing.</title>
        <authorList>
            <person name="Huff M."/>
            <person name="Hulse-Kemp A."/>
            <person name="Scheffler B."/>
            <person name="Youngblood R."/>
            <person name="Simpson S."/>
            <person name="Babiker E."/>
            <person name="Staton M."/>
        </authorList>
    </citation>
    <scope>NUCLEOTIDE SEQUENCE [LARGE SCALE GENOMIC DNA]</scope>
    <source>
        <tissue evidence="4">Leaf</tissue>
    </source>
</reference>
<sequence>MDSWSPSLTVDDEFEKLVIRMNPPRVTVDNASSRTATLIKVDSANRRGSLLEVVQVLNDMDLIIRRAYISSDGEWFMDVFHVTDQNGNKLSEDDVAERIQQSLRPRARSFHSLRRSVGVQAANEHTTIELTGRDRPGLLSEVFAVLADLKCNVVAAEVWTHNSRMASVVYITDDETGLPIDDPDRLAKIKRLLLYVLKGDRDKRSANTAVSVGSTNTQRRLHQMMYADRDYDMDSGSTNDRSKPLVTVENFADKGYTVVNLSCPDRPKLLFDTVCTLTDMQYVVFHATVIAEGPVAYQEYYIRHVDGCPISSEAEQQRVILCLEAAIRRRTSEVYRLKMINSFLALLCLFVYDFMFDVLDVLGLFVIQGIRLELCSEDRVGLLSDVTRIFRENGLSVTRAEVTTRGSQAVNAFYVTDSSGNQVKSETIEAVRKEIGLTILRVKDDAYSKSPPQESGRFSLGNLFRSRSEKVLYNLGLMRSCS</sequence>
<evidence type="ECO:0000313" key="4">
    <source>
        <dbReference type="EMBL" id="KAJ9709911.1"/>
    </source>
</evidence>
<keyword evidence="1 2" id="KW-0677">Repeat</keyword>
<evidence type="ECO:0000256" key="2">
    <source>
        <dbReference type="RuleBase" id="RU369043"/>
    </source>
</evidence>
<accession>A0AA39ALL0</accession>
<proteinExistence type="predicted"/>
<dbReference type="EMBL" id="JARBHA010000001">
    <property type="protein sequence ID" value="KAJ9709911.1"/>
    <property type="molecule type" value="Genomic_DNA"/>
</dbReference>
<dbReference type="Gene3D" id="3.30.70.260">
    <property type="match status" value="2"/>
</dbReference>
<dbReference type="CDD" id="cd04926">
    <property type="entry name" value="ACT_ACR_4"/>
    <property type="match status" value="1"/>
</dbReference>
<dbReference type="InterPro" id="IPR002912">
    <property type="entry name" value="ACT_dom"/>
</dbReference>
<keyword evidence="5" id="KW-1185">Reference proteome</keyword>
<gene>
    <name evidence="4" type="ORF">PVL29_001410</name>
</gene>
<protein>
    <recommendedName>
        <fullName evidence="2">ACT domain-containing protein ACR</fullName>
    </recommendedName>
    <alternativeName>
        <fullName evidence="2">Protein ACT DOMAIN REPEATS</fullName>
    </alternativeName>
</protein>
<evidence type="ECO:0000313" key="5">
    <source>
        <dbReference type="Proteomes" id="UP001168098"/>
    </source>
</evidence>
<dbReference type="SUPFAM" id="SSF55021">
    <property type="entry name" value="ACT-like"/>
    <property type="match status" value="3"/>
</dbReference>
<dbReference type="GO" id="GO:0016597">
    <property type="term" value="F:amino acid binding"/>
    <property type="evidence" value="ECO:0007669"/>
    <property type="project" value="UniProtKB-UniRule"/>
</dbReference>
<dbReference type="PANTHER" id="PTHR31096:SF15">
    <property type="entry name" value="ACT DOMAIN-CONTAINING PROTEIN ACR"/>
    <property type="match status" value="1"/>
</dbReference>
<comment type="function">
    <text evidence="2">Binds amino acids.</text>
</comment>
<dbReference type="PANTHER" id="PTHR31096">
    <property type="entry name" value="ACT DOMAIN-CONTAINING PROTEIN ACR4-RELATED"/>
    <property type="match status" value="1"/>
</dbReference>
<dbReference type="CDD" id="cd04897">
    <property type="entry name" value="ACT_ACR_3"/>
    <property type="match status" value="1"/>
</dbReference>
<dbReference type="InterPro" id="IPR045865">
    <property type="entry name" value="ACT-like_dom_sf"/>
</dbReference>
<organism evidence="4 5">
    <name type="scientific">Vitis rotundifolia</name>
    <name type="common">Muscadine grape</name>
    <dbReference type="NCBI Taxonomy" id="103349"/>
    <lineage>
        <taxon>Eukaryota</taxon>
        <taxon>Viridiplantae</taxon>
        <taxon>Streptophyta</taxon>
        <taxon>Embryophyta</taxon>
        <taxon>Tracheophyta</taxon>
        <taxon>Spermatophyta</taxon>
        <taxon>Magnoliopsida</taxon>
        <taxon>eudicotyledons</taxon>
        <taxon>Gunneridae</taxon>
        <taxon>Pentapetalae</taxon>
        <taxon>rosids</taxon>
        <taxon>Vitales</taxon>
        <taxon>Vitaceae</taxon>
        <taxon>Viteae</taxon>
        <taxon>Vitis</taxon>
    </lineage>
</organism>
<dbReference type="AlphaFoldDB" id="A0AA39ALL0"/>
<feature type="domain" description="ACT" evidence="3">
    <location>
        <begin position="371"/>
        <end position="450"/>
    </location>
</feature>
<feature type="domain" description="ACT" evidence="3">
    <location>
        <begin position="127"/>
        <end position="204"/>
    </location>
</feature>
<name>A0AA39ALL0_VITRO</name>
<dbReference type="Proteomes" id="UP001168098">
    <property type="component" value="Unassembled WGS sequence"/>
</dbReference>
<evidence type="ECO:0000256" key="1">
    <source>
        <dbReference type="ARBA" id="ARBA00022737"/>
    </source>
</evidence>
<dbReference type="Pfam" id="PF01842">
    <property type="entry name" value="ACT"/>
    <property type="match status" value="3"/>
</dbReference>
<feature type="domain" description="ACT" evidence="3">
    <location>
        <begin position="38"/>
        <end position="118"/>
    </location>
</feature>
<dbReference type="CDD" id="cd04925">
    <property type="entry name" value="ACT_ACR_2"/>
    <property type="match status" value="1"/>
</dbReference>
<dbReference type="InterPro" id="IPR040217">
    <property type="entry name" value="ACR1-12"/>
</dbReference>
<evidence type="ECO:0000259" key="3">
    <source>
        <dbReference type="PROSITE" id="PS51671"/>
    </source>
</evidence>